<evidence type="ECO:0000256" key="1">
    <source>
        <dbReference type="SAM" id="MobiDB-lite"/>
    </source>
</evidence>
<dbReference type="AlphaFoldDB" id="A0A1B0A142"/>
<protein>
    <submittedName>
        <fullName evidence="2">Uncharacterized protein</fullName>
    </submittedName>
</protein>
<accession>A0A1B0A142</accession>
<dbReference type="Proteomes" id="UP000092445">
    <property type="component" value="Unassembled WGS sequence"/>
</dbReference>
<evidence type="ECO:0000313" key="3">
    <source>
        <dbReference type="Proteomes" id="UP000092445"/>
    </source>
</evidence>
<feature type="region of interest" description="Disordered" evidence="1">
    <location>
        <begin position="309"/>
        <end position="333"/>
    </location>
</feature>
<proteinExistence type="predicted"/>
<dbReference type="VEuPathDB" id="VectorBase:GPAI031279"/>
<dbReference type="EnsemblMetazoa" id="GPAI031279-RA">
    <property type="protein sequence ID" value="GPAI031279-PA"/>
    <property type="gene ID" value="GPAI031279"/>
</dbReference>
<organism evidence="2 3">
    <name type="scientific">Glossina pallidipes</name>
    <name type="common">Tsetse fly</name>
    <dbReference type="NCBI Taxonomy" id="7398"/>
    <lineage>
        <taxon>Eukaryota</taxon>
        <taxon>Metazoa</taxon>
        <taxon>Ecdysozoa</taxon>
        <taxon>Arthropoda</taxon>
        <taxon>Hexapoda</taxon>
        <taxon>Insecta</taxon>
        <taxon>Pterygota</taxon>
        <taxon>Neoptera</taxon>
        <taxon>Endopterygota</taxon>
        <taxon>Diptera</taxon>
        <taxon>Brachycera</taxon>
        <taxon>Muscomorpha</taxon>
        <taxon>Hippoboscoidea</taxon>
        <taxon>Glossinidae</taxon>
        <taxon>Glossina</taxon>
    </lineage>
</organism>
<name>A0A1B0A142_GLOPL</name>
<reference evidence="3" key="1">
    <citation type="submission" date="2014-03" db="EMBL/GenBank/DDBJ databases">
        <authorList>
            <person name="Aksoy S."/>
            <person name="Warren W."/>
            <person name="Wilson R.K."/>
        </authorList>
    </citation>
    <scope>NUCLEOTIDE SEQUENCE [LARGE SCALE GENOMIC DNA]</scope>
    <source>
        <strain evidence="3">IAEA</strain>
    </source>
</reference>
<keyword evidence="3" id="KW-1185">Reference proteome</keyword>
<evidence type="ECO:0000313" key="2">
    <source>
        <dbReference type="EnsemblMetazoa" id="GPAI031279-PA"/>
    </source>
</evidence>
<sequence>MDNSFFNSQITQGNFWLPYNNNSVPPQQYNGNVQHYRNHFAVNSVTEIHYTNQVHQERTLSHFSPLIQMSPRVARNFDNFSKNEHALGHGAMQQVNHCQRSAIPFYGVCTKKEISPRAANDFRNFIKIENPGAGQVDHWQRSTIPSYGVCTKKEISPIVANDFHNFSKIENPSADQGNHWQKSTIPSIGVPTKTASSSSSDCSTNISFDDILSPAGNLNEWNDVVQQFKLAAQKGIDNPIDDNQLVSTICDTVINVEAFDDFHLSAEERAELFAIADGTYSINENACPEPAQDDIPQVVLNYEQNIANSAPNKKKRKRENFENLPTAPTSDESKSRHWGVLLVLEYISLSTRIHPPFPGYSGLHSVNSGVKITFGEKRNDSKFRLLLIQMFRNVIGHEWMQFKNSQ</sequence>
<reference evidence="2" key="2">
    <citation type="submission" date="2020-05" db="UniProtKB">
        <authorList>
            <consortium name="EnsemblMetazoa"/>
        </authorList>
    </citation>
    <scope>IDENTIFICATION</scope>
    <source>
        <strain evidence="2">IAEA</strain>
    </source>
</reference>